<comment type="caution">
    <text evidence="2">The sequence shown here is derived from an EMBL/GenBank/DDBJ whole genome shotgun (WGS) entry which is preliminary data.</text>
</comment>
<reference evidence="2" key="1">
    <citation type="submission" date="2021-03" db="EMBL/GenBank/DDBJ databases">
        <authorList>
            <person name="Tagirdzhanova G."/>
        </authorList>
    </citation>
    <scope>NUCLEOTIDE SEQUENCE</scope>
</reference>
<proteinExistence type="predicted"/>
<dbReference type="Proteomes" id="UP000664169">
    <property type="component" value="Unassembled WGS sequence"/>
</dbReference>
<evidence type="ECO:0000256" key="1">
    <source>
        <dbReference type="SAM" id="Phobius"/>
    </source>
</evidence>
<keyword evidence="3" id="KW-1185">Reference proteome</keyword>
<evidence type="ECO:0000313" key="3">
    <source>
        <dbReference type="Proteomes" id="UP000664169"/>
    </source>
</evidence>
<protein>
    <submittedName>
        <fullName evidence="2">Uncharacterized protein</fullName>
    </submittedName>
</protein>
<dbReference type="EMBL" id="CAJPDQ010000006">
    <property type="protein sequence ID" value="CAF9910802.1"/>
    <property type="molecule type" value="Genomic_DNA"/>
</dbReference>
<gene>
    <name evidence="2" type="ORF">GOMPHAMPRED_007182</name>
</gene>
<keyword evidence="1" id="KW-0812">Transmembrane</keyword>
<accession>A0A8H3EV15</accession>
<feature type="transmembrane region" description="Helical" evidence="1">
    <location>
        <begin position="18"/>
        <end position="35"/>
    </location>
</feature>
<keyword evidence="1" id="KW-0472">Membrane</keyword>
<dbReference type="OrthoDB" id="5304367at2759"/>
<organism evidence="2 3">
    <name type="scientific">Gomphillus americanus</name>
    <dbReference type="NCBI Taxonomy" id="1940652"/>
    <lineage>
        <taxon>Eukaryota</taxon>
        <taxon>Fungi</taxon>
        <taxon>Dikarya</taxon>
        <taxon>Ascomycota</taxon>
        <taxon>Pezizomycotina</taxon>
        <taxon>Lecanoromycetes</taxon>
        <taxon>OSLEUM clade</taxon>
        <taxon>Ostropomycetidae</taxon>
        <taxon>Ostropales</taxon>
        <taxon>Graphidaceae</taxon>
        <taxon>Gomphilloideae</taxon>
        <taxon>Gomphillus</taxon>
    </lineage>
</organism>
<dbReference type="AlphaFoldDB" id="A0A8H3EV15"/>
<keyword evidence="1" id="KW-1133">Transmembrane helix</keyword>
<evidence type="ECO:0000313" key="2">
    <source>
        <dbReference type="EMBL" id="CAF9910802.1"/>
    </source>
</evidence>
<name>A0A8H3EV15_9LECA</name>
<sequence length="104" mass="11283">MVQQVPPPKKIGLTSRTIAAPLAAFTMACLLYVYSRSAIKAAKRNAQVHREADGGQINWQNENMRRHGMLDAPVPQKGSIMELVDQVRKEAAGEGTGNATAKKP</sequence>